<name>A0A6V8K345_9ACTN</name>
<protein>
    <recommendedName>
        <fullName evidence="3">VWA domain-containing protein</fullName>
    </recommendedName>
</protein>
<organism evidence="1 2">
    <name type="scientific">Phytohabitans houttuyneae</name>
    <dbReference type="NCBI Taxonomy" id="1076126"/>
    <lineage>
        <taxon>Bacteria</taxon>
        <taxon>Bacillati</taxon>
        <taxon>Actinomycetota</taxon>
        <taxon>Actinomycetes</taxon>
        <taxon>Micromonosporales</taxon>
        <taxon>Micromonosporaceae</taxon>
    </lineage>
</organism>
<reference evidence="1 2" key="1">
    <citation type="submission" date="2020-03" db="EMBL/GenBank/DDBJ databases">
        <title>Whole genome shotgun sequence of Phytohabitans houttuyneae NBRC 108639.</title>
        <authorList>
            <person name="Komaki H."/>
            <person name="Tamura T."/>
        </authorList>
    </citation>
    <scope>NUCLEOTIDE SEQUENCE [LARGE SCALE GENOMIC DNA]</scope>
    <source>
        <strain evidence="1 2">NBRC 108639</strain>
    </source>
</reference>
<keyword evidence="2" id="KW-1185">Reference proteome</keyword>
<evidence type="ECO:0000313" key="2">
    <source>
        <dbReference type="Proteomes" id="UP000482800"/>
    </source>
</evidence>
<gene>
    <name evidence="1" type="ORF">Phou_037520</name>
</gene>
<proteinExistence type="predicted"/>
<reference evidence="1 2" key="2">
    <citation type="submission" date="2020-03" db="EMBL/GenBank/DDBJ databases">
        <authorList>
            <person name="Ichikawa N."/>
            <person name="Kimura A."/>
            <person name="Kitahashi Y."/>
            <person name="Uohara A."/>
        </authorList>
    </citation>
    <scope>NUCLEOTIDE SEQUENCE [LARGE SCALE GENOMIC DNA]</scope>
    <source>
        <strain evidence="1 2">NBRC 108639</strain>
    </source>
</reference>
<evidence type="ECO:0008006" key="3">
    <source>
        <dbReference type="Google" id="ProtNLM"/>
    </source>
</evidence>
<dbReference type="EMBL" id="BLPF01000001">
    <property type="protein sequence ID" value="GFJ79572.1"/>
    <property type="molecule type" value="Genomic_DNA"/>
</dbReference>
<sequence>MFGSRRRKKRDEPFEDVPVEVEFQNGGYAVDLVLCIDVTASMTSIIERVFAPDRDPWTGIAGSWNNTLHSPSKAGTGLDKVALDDVIGVIAGSV</sequence>
<comment type="caution">
    <text evidence="1">The sequence shown here is derived from an EMBL/GenBank/DDBJ whole genome shotgun (WGS) entry which is preliminary data.</text>
</comment>
<dbReference type="RefSeq" id="WP_173057091.1">
    <property type="nucleotide sequence ID" value="NZ_BAABGO010000001.1"/>
</dbReference>
<dbReference type="Proteomes" id="UP000482800">
    <property type="component" value="Unassembled WGS sequence"/>
</dbReference>
<evidence type="ECO:0000313" key="1">
    <source>
        <dbReference type="EMBL" id="GFJ79572.1"/>
    </source>
</evidence>
<accession>A0A6V8K345</accession>
<dbReference type="AlphaFoldDB" id="A0A6V8K345"/>